<dbReference type="PANTHER" id="PTHR11075:SF54">
    <property type="entry name" value="LARGE RIBOSOMAL SUBUNIT PROTEIN ML62"/>
    <property type="match status" value="1"/>
</dbReference>
<feature type="domain" description="Prokaryotic-type class I peptide chain release factors" evidence="2">
    <location>
        <begin position="78"/>
        <end position="210"/>
    </location>
</feature>
<dbReference type="GO" id="GO:0070126">
    <property type="term" value="P:mitochondrial translational termination"/>
    <property type="evidence" value="ECO:0007669"/>
    <property type="project" value="TreeGrafter"/>
</dbReference>
<dbReference type="GO" id="GO:0005762">
    <property type="term" value="C:mitochondrial large ribosomal subunit"/>
    <property type="evidence" value="ECO:0007669"/>
    <property type="project" value="TreeGrafter"/>
</dbReference>
<evidence type="ECO:0000313" key="3">
    <source>
        <dbReference type="EMBL" id="EGO24873.1"/>
    </source>
</evidence>
<sequence length="217" mass="24622">MSFLLFPTSSSVTSVRWHRIVSPGRVPNHWKRHVFFGFSTFKHIHTSVLPTPPKFAALRNPRDNEEATSWLHAFKVASIPRQLVEISFSRSSGPGGQNVNKVETKATVRCSIEAEWIPLWAIDALKKNVRPHYVTSTKSLLISSTVFRSQPQNLQDCLMKLHNLIISTAAASITNSPSIQQKERVRNLQKADDARRRVQKDKRSQLKKGRSSKGWSD</sequence>
<protein>
    <recommendedName>
        <fullName evidence="2">Prokaryotic-type class I peptide chain release factors domain-containing protein</fullName>
    </recommendedName>
</protein>
<dbReference type="RefSeq" id="XP_007318892.1">
    <property type="nucleotide sequence ID" value="XM_007318830.1"/>
</dbReference>
<name>F8NVN5_SERL9</name>
<organism>
    <name type="scientific">Serpula lacrymans var. lacrymans (strain S7.9)</name>
    <name type="common">Dry rot fungus</name>
    <dbReference type="NCBI Taxonomy" id="578457"/>
    <lineage>
        <taxon>Eukaryota</taxon>
        <taxon>Fungi</taxon>
        <taxon>Dikarya</taxon>
        <taxon>Basidiomycota</taxon>
        <taxon>Agaricomycotina</taxon>
        <taxon>Agaricomycetes</taxon>
        <taxon>Agaricomycetidae</taxon>
        <taxon>Boletales</taxon>
        <taxon>Coniophorineae</taxon>
        <taxon>Serpulaceae</taxon>
        <taxon>Serpula</taxon>
    </lineage>
</organism>
<dbReference type="EMBL" id="GL945434">
    <property type="protein sequence ID" value="EGO24873.1"/>
    <property type="molecule type" value="Genomic_DNA"/>
</dbReference>
<dbReference type="OrthoDB" id="270639at2759"/>
<dbReference type="Gene3D" id="3.30.160.20">
    <property type="match status" value="1"/>
</dbReference>
<dbReference type="GO" id="GO:0016150">
    <property type="term" value="F:translation release factor activity, codon nonspecific"/>
    <property type="evidence" value="ECO:0007669"/>
    <property type="project" value="TreeGrafter"/>
</dbReference>
<dbReference type="Proteomes" id="UP000008064">
    <property type="component" value="Unassembled WGS sequence"/>
</dbReference>
<dbReference type="KEGG" id="sla:SERLADRAFT_361738"/>
<dbReference type="GeneID" id="18809866"/>
<dbReference type="Pfam" id="PF00472">
    <property type="entry name" value="RF-1"/>
    <property type="match status" value="1"/>
</dbReference>
<reference evidence="3" key="1">
    <citation type="submission" date="2011-04" db="EMBL/GenBank/DDBJ databases">
        <title>Evolution of plant cell wall degrading machinery underlies the functional diversity of forest fungi.</title>
        <authorList>
            <consortium name="US DOE Joint Genome Institute (JGI-PGF)"/>
            <person name="Eastwood D.C."/>
            <person name="Floudas D."/>
            <person name="Binder M."/>
            <person name="Majcherczyk A."/>
            <person name="Schneider P."/>
            <person name="Aerts A."/>
            <person name="Asiegbu F.O."/>
            <person name="Baker S.E."/>
            <person name="Barry K."/>
            <person name="Bendiksby M."/>
            <person name="Blumentritt M."/>
            <person name="Coutinho P.M."/>
            <person name="Cullen D."/>
            <person name="Cullen D."/>
            <person name="Gathman A."/>
            <person name="Goodell B."/>
            <person name="Henrissat B."/>
            <person name="Ihrmark K."/>
            <person name="Kauserud H."/>
            <person name="Kohler A."/>
            <person name="LaButti K."/>
            <person name="Lapidus A."/>
            <person name="Lavin J.L."/>
            <person name="Lee Y.-H."/>
            <person name="Lindquist E."/>
            <person name="Lilly W."/>
            <person name="Lucas S."/>
            <person name="Morin E."/>
            <person name="Murat C."/>
            <person name="Oguiza J.A."/>
            <person name="Park J."/>
            <person name="Pisabarro A.G."/>
            <person name="Riley R."/>
            <person name="Rosling A."/>
            <person name="Salamov A."/>
            <person name="Schmidt O."/>
            <person name="Schmutz J."/>
            <person name="Skrede I."/>
            <person name="Stenlid J."/>
            <person name="Wiebenga A."/>
            <person name="Xie X."/>
            <person name="Kues U."/>
            <person name="Hibbett D.S."/>
            <person name="Hoffmeister D."/>
            <person name="Hogberg N."/>
            <person name="Martin F."/>
            <person name="Grigoriev I.V."/>
            <person name="Watkinson S.C."/>
        </authorList>
    </citation>
    <scope>NUCLEOTIDE SEQUENCE</scope>
    <source>
        <strain evidence="3">S7.9</strain>
    </source>
</reference>
<proteinExistence type="predicted"/>
<dbReference type="HOGENOM" id="CLU_089470_0_1_1"/>
<dbReference type="GO" id="GO:0004045">
    <property type="term" value="F:peptidyl-tRNA hydrolase activity"/>
    <property type="evidence" value="ECO:0007669"/>
    <property type="project" value="TreeGrafter"/>
</dbReference>
<gene>
    <name evidence="3" type="ORF">SERLADRAFT_361738</name>
</gene>
<dbReference type="InterPro" id="IPR000352">
    <property type="entry name" value="Pep_chain_release_fac_I"/>
</dbReference>
<accession>F8NVN5</accession>
<dbReference type="InterPro" id="IPR052104">
    <property type="entry name" value="Mito_Release_Factor_mL62"/>
</dbReference>
<evidence type="ECO:0000256" key="1">
    <source>
        <dbReference type="SAM" id="MobiDB-lite"/>
    </source>
</evidence>
<dbReference type="SUPFAM" id="SSF110916">
    <property type="entry name" value="Peptidyl-tRNA hydrolase domain-like"/>
    <property type="match status" value="1"/>
</dbReference>
<feature type="compositionally biased region" description="Basic and acidic residues" evidence="1">
    <location>
        <begin position="181"/>
        <end position="204"/>
    </location>
</feature>
<feature type="region of interest" description="Disordered" evidence="1">
    <location>
        <begin position="177"/>
        <end position="217"/>
    </location>
</feature>
<dbReference type="AlphaFoldDB" id="F8NVN5"/>
<evidence type="ECO:0000259" key="2">
    <source>
        <dbReference type="Pfam" id="PF00472"/>
    </source>
</evidence>
<dbReference type="PANTHER" id="PTHR11075">
    <property type="entry name" value="PEPTIDE CHAIN RELEASE FACTOR"/>
    <property type="match status" value="1"/>
</dbReference>